<evidence type="ECO:0000313" key="4">
    <source>
        <dbReference type="EMBL" id="KZZ95879.1"/>
    </source>
</evidence>
<dbReference type="PANTHER" id="PTHR35392">
    <property type="entry name" value="ZN(II)2CYS6 TRANSCRIPTION FACTOR (EUROFUNG)-RELATED-RELATED"/>
    <property type="match status" value="1"/>
</dbReference>
<gene>
    <name evidence="4" type="ORF">AAL_04175</name>
</gene>
<evidence type="ECO:0000256" key="1">
    <source>
        <dbReference type="ARBA" id="ARBA00023242"/>
    </source>
</evidence>
<dbReference type="EMBL" id="AZGY01000008">
    <property type="protein sequence ID" value="KZZ95879.1"/>
    <property type="molecule type" value="Genomic_DNA"/>
</dbReference>
<organism evidence="4 5">
    <name type="scientific">Moelleriella libera RCEF 2490</name>
    <dbReference type="NCBI Taxonomy" id="1081109"/>
    <lineage>
        <taxon>Eukaryota</taxon>
        <taxon>Fungi</taxon>
        <taxon>Dikarya</taxon>
        <taxon>Ascomycota</taxon>
        <taxon>Pezizomycotina</taxon>
        <taxon>Sordariomycetes</taxon>
        <taxon>Hypocreomycetidae</taxon>
        <taxon>Hypocreales</taxon>
        <taxon>Clavicipitaceae</taxon>
        <taxon>Moelleriella</taxon>
    </lineage>
</organism>
<dbReference type="CDD" id="cd00067">
    <property type="entry name" value="GAL4"/>
    <property type="match status" value="1"/>
</dbReference>
<dbReference type="PANTHER" id="PTHR35392:SF5">
    <property type="entry name" value="ZN(2)-C6 FUNGAL-TYPE DOMAIN-CONTAINING PROTEIN"/>
    <property type="match status" value="1"/>
</dbReference>
<feature type="compositionally biased region" description="Polar residues" evidence="2">
    <location>
        <begin position="54"/>
        <end position="64"/>
    </location>
</feature>
<feature type="compositionally biased region" description="Low complexity" evidence="2">
    <location>
        <begin position="234"/>
        <end position="247"/>
    </location>
</feature>
<dbReference type="Proteomes" id="UP000078544">
    <property type="component" value="Unassembled WGS sequence"/>
</dbReference>
<keyword evidence="1" id="KW-0539">Nucleus</keyword>
<dbReference type="OrthoDB" id="4226666at2759"/>
<feature type="domain" description="Zn(2)-C6 fungal-type" evidence="3">
    <location>
        <begin position="326"/>
        <end position="358"/>
    </location>
</feature>
<dbReference type="InterPro" id="IPR001138">
    <property type="entry name" value="Zn2Cys6_DnaBD"/>
</dbReference>
<dbReference type="InterPro" id="IPR052973">
    <property type="entry name" value="Fungal_sec-metab_reg_TF"/>
</dbReference>
<dbReference type="InterPro" id="IPR036864">
    <property type="entry name" value="Zn2-C6_fun-type_DNA-bd_sf"/>
</dbReference>
<keyword evidence="5" id="KW-1185">Reference proteome</keyword>
<evidence type="ECO:0000256" key="2">
    <source>
        <dbReference type="SAM" id="MobiDB-lite"/>
    </source>
</evidence>
<feature type="compositionally biased region" description="Polar residues" evidence="2">
    <location>
        <begin position="212"/>
        <end position="226"/>
    </location>
</feature>
<name>A0A168BXQ0_9HYPO</name>
<dbReference type="GO" id="GO:0000981">
    <property type="term" value="F:DNA-binding transcription factor activity, RNA polymerase II-specific"/>
    <property type="evidence" value="ECO:0007669"/>
    <property type="project" value="InterPro"/>
</dbReference>
<feature type="region of interest" description="Disordered" evidence="2">
    <location>
        <begin position="212"/>
        <end position="247"/>
    </location>
</feature>
<accession>A0A168BXQ0</accession>
<dbReference type="SUPFAM" id="SSF57701">
    <property type="entry name" value="Zn2/Cys6 DNA-binding domain"/>
    <property type="match status" value="1"/>
</dbReference>
<feature type="region of interest" description="Disordered" evidence="2">
    <location>
        <begin position="47"/>
        <end position="67"/>
    </location>
</feature>
<comment type="caution">
    <text evidence="4">The sequence shown here is derived from an EMBL/GenBank/DDBJ whole genome shotgun (WGS) entry which is preliminary data.</text>
</comment>
<sequence length="763" mass="85033">MASVTPNRSPFSSPSSADIDSALDEQWHMLGYASSLSASGSTGFSPWALLGNPNEATSQPSVSPASFDPLELVPPAAFASPDHNDQSANAPLLEMDDMVFGFDPEPSTDPFMTPQRFLFSSKNGNSQLPNDASLMAAFQNESQPDFQSAFQPDLFLLNQNSAFPGSENVATQTSFQQDASAATMSCMLENAGFFDPRAISFESWVSDNPVSGTSLAASPQSPTSARSIPVKVGPSSSSSSSSPASLSLPSKSQLILHKVKDGKIEKKKGEAAGQFVIMTPSSIDAQVGRPNRFECPEAIRASQRGRKGPLANDIKEDALLVRRRGACFCCHSRKVKCDKERPCKHCKRLMLQVPQVVCWQFQDFIPYLFPGFMRSHFKKQEMAKFLRDNVESFQVGGFEQACEVELFSGQRFSAVLTVKAKFFTPRTCDVLQHWHLNPAQGQAYLESNGSAPIGIAFQTSAQRDELRKKARAYVREIVKDPIYADQITDSLKRNTDLPTKLLRIIQRYAQQSDSPMVQRALSIYAMHYIMTRHLCITPRSVYHLQHYGPISQNNPWVTPRVLARQVKSLIDELILRETQHIFELFSKSLKPKHRREWAPCTAAFLVLCLFMEAVETTAENFATSQNEVNRMNTSPLEYASDFAGNICKELENMPFKQFAYQFHSIYQTHAKDANTKAFNPFFDDSVLEHGELDGPAVEMVQSMRELFRGNEWPDLQFLADDEAYSNGAHGSRPIDSSFLYTGRLVSKFLLSFTNESIIFGSQS</sequence>
<dbReference type="AlphaFoldDB" id="A0A168BXQ0"/>
<dbReference type="PROSITE" id="PS50048">
    <property type="entry name" value="ZN2_CY6_FUNGAL_2"/>
    <property type="match status" value="1"/>
</dbReference>
<dbReference type="GO" id="GO:0003677">
    <property type="term" value="F:DNA binding"/>
    <property type="evidence" value="ECO:0007669"/>
    <property type="project" value="UniProtKB-KW"/>
</dbReference>
<dbReference type="STRING" id="1081109.A0A168BXQ0"/>
<proteinExistence type="predicted"/>
<keyword evidence="4" id="KW-0238">DNA-binding</keyword>
<evidence type="ECO:0000313" key="5">
    <source>
        <dbReference type="Proteomes" id="UP000078544"/>
    </source>
</evidence>
<dbReference type="GO" id="GO:0008270">
    <property type="term" value="F:zinc ion binding"/>
    <property type="evidence" value="ECO:0007669"/>
    <property type="project" value="InterPro"/>
</dbReference>
<evidence type="ECO:0000259" key="3">
    <source>
        <dbReference type="PROSITE" id="PS50048"/>
    </source>
</evidence>
<reference evidence="4 5" key="1">
    <citation type="journal article" date="2016" name="Genome Biol. Evol.">
        <title>Divergent and convergent evolution of fungal pathogenicity.</title>
        <authorList>
            <person name="Shang Y."/>
            <person name="Xiao G."/>
            <person name="Zheng P."/>
            <person name="Cen K."/>
            <person name="Zhan S."/>
            <person name="Wang C."/>
        </authorList>
    </citation>
    <scope>NUCLEOTIDE SEQUENCE [LARGE SCALE GENOMIC DNA]</scope>
    <source>
        <strain evidence="4 5">RCEF 2490</strain>
    </source>
</reference>
<protein>
    <submittedName>
        <fullName evidence="4">Zn(2)-C6 fungal-type DNA-binding domain protein</fullName>
    </submittedName>
</protein>